<dbReference type="AlphaFoldDB" id="A0A9W6ZV75"/>
<gene>
    <name evidence="5" type="ORF">TrRE_jg1545</name>
</gene>
<dbReference type="InterPro" id="IPR015943">
    <property type="entry name" value="WD40/YVTN_repeat-like_dom_sf"/>
</dbReference>
<dbReference type="InterPro" id="IPR001680">
    <property type="entry name" value="WD40_rpt"/>
</dbReference>
<evidence type="ECO:0000256" key="1">
    <source>
        <dbReference type="ARBA" id="ARBA00022574"/>
    </source>
</evidence>
<dbReference type="PRINTS" id="PR00320">
    <property type="entry name" value="GPROTEINBRPT"/>
</dbReference>
<feature type="repeat" description="WD" evidence="4">
    <location>
        <begin position="294"/>
        <end position="319"/>
    </location>
</feature>
<evidence type="ECO:0000313" key="5">
    <source>
        <dbReference type="EMBL" id="GMH56530.1"/>
    </source>
</evidence>
<evidence type="ECO:0000256" key="2">
    <source>
        <dbReference type="ARBA" id="ARBA00022737"/>
    </source>
</evidence>
<dbReference type="GO" id="GO:0071011">
    <property type="term" value="C:precatalytic spliceosome"/>
    <property type="evidence" value="ECO:0007669"/>
    <property type="project" value="TreeGrafter"/>
</dbReference>
<proteinExistence type="inferred from homology"/>
<dbReference type="CDD" id="cd00200">
    <property type="entry name" value="WD40"/>
    <property type="match status" value="1"/>
</dbReference>
<dbReference type="Pfam" id="PF00400">
    <property type="entry name" value="WD40"/>
    <property type="match status" value="7"/>
</dbReference>
<dbReference type="Gene3D" id="2.130.10.10">
    <property type="entry name" value="YVTN repeat-like/Quinoprotein amine dehydrogenase"/>
    <property type="match status" value="1"/>
</dbReference>
<evidence type="ECO:0000256" key="4">
    <source>
        <dbReference type="PROSITE-ProRule" id="PRU00221"/>
    </source>
</evidence>
<dbReference type="GO" id="GO:0000974">
    <property type="term" value="C:Prp19 complex"/>
    <property type="evidence" value="ECO:0007669"/>
    <property type="project" value="TreeGrafter"/>
</dbReference>
<feature type="repeat" description="WD" evidence="4">
    <location>
        <begin position="23"/>
        <end position="56"/>
    </location>
</feature>
<dbReference type="PANTHER" id="PTHR19923">
    <property type="entry name" value="WD40 REPEAT PROTEINPRL1/PRL2-RELATED"/>
    <property type="match status" value="1"/>
</dbReference>
<protein>
    <recommendedName>
        <fullName evidence="7">Guanine nucleotide-binding protein subunit beta-like protein</fullName>
    </recommendedName>
</protein>
<keyword evidence="2" id="KW-0677">Repeat</keyword>
<name>A0A9W6ZV75_9STRA</name>
<feature type="repeat" description="WD" evidence="4">
    <location>
        <begin position="71"/>
        <end position="112"/>
    </location>
</feature>
<comment type="caution">
    <text evidence="5">The sequence shown here is derived from an EMBL/GenBank/DDBJ whole genome shotgun (WGS) entry which is preliminary data.</text>
</comment>
<dbReference type="InterPro" id="IPR020472">
    <property type="entry name" value="WD40_PAC1"/>
</dbReference>
<sequence>PPPPPPQTQTPDWHAKWRISSVISGHLGWVRSIAVDPTNQFFATGSADRTIKIWDLPLASTASDGALKLTLTGHINAIRGLTVSDRHPYLFSVGEDKMVKCWDLEYNKVIRHYHGHLSGVFCCALHPTLDVLMTGGRDSVCRVWDIRTKNQVHVLSGHEGTVGAVQTNSTDPQVITGSHDSTVKLWDLAAGKCMTTLTNHKKSIRAITRWSGEHTFVTGAADSLKKWQTKDGRFISSYRGHNAVVNALCCNSDGVCVSGADNGTLRFWDYKTGYCFQDTATVVQPGSLDAERGVYALGFDVTGTRMISGEADKSIKIWKEVDGTDETTDPIDMKGWRKQVIRESRGRY</sequence>
<dbReference type="PROSITE" id="PS50294">
    <property type="entry name" value="WD_REPEATS_REGION"/>
    <property type="match status" value="4"/>
</dbReference>
<dbReference type="SMART" id="SM00320">
    <property type="entry name" value="WD40"/>
    <property type="match status" value="7"/>
</dbReference>
<dbReference type="OrthoDB" id="10256122at2759"/>
<feature type="repeat" description="WD" evidence="4">
    <location>
        <begin position="113"/>
        <end position="154"/>
    </location>
</feature>
<reference evidence="5" key="1">
    <citation type="submission" date="2022-07" db="EMBL/GenBank/DDBJ databases">
        <title>Genome analysis of Parmales, a sister group of diatoms, reveals the evolutionary specialization of diatoms from phago-mixotrophs to photoautotrophs.</title>
        <authorList>
            <person name="Ban H."/>
            <person name="Sato S."/>
            <person name="Yoshikawa S."/>
            <person name="Kazumasa Y."/>
            <person name="Nakamura Y."/>
            <person name="Ichinomiya M."/>
            <person name="Saitoh K."/>
            <person name="Sato N."/>
            <person name="Blanc-Mathieu R."/>
            <person name="Endo H."/>
            <person name="Kuwata A."/>
            <person name="Ogata H."/>
        </authorList>
    </citation>
    <scope>NUCLEOTIDE SEQUENCE</scope>
</reference>
<dbReference type="InterPro" id="IPR045241">
    <property type="entry name" value="Prp46/PLRG1-like"/>
</dbReference>
<keyword evidence="1 4" id="KW-0853">WD repeat</keyword>
<organism evidence="5 6">
    <name type="scientific">Triparma retinervis</name>
    <dbReference type="NCBI Taxonomy" id="2557542"/>
    <lineage>
        <taxon>Eukaryota</taxon>
        <taxon>Sar</taxon>
        <taxon>Stramenopiles</taxon>
        <taxon>Ochrophyta</taxon>
        <taxon>Bolidophyceae</taxon>
        <taxon>Parmales</taxon>
        <taxon>Triparmaceae</taxon>
        <taxon>Triparma</taxon>
    </lineage>
</organism>
<dbReference type="Proteomes" id="UP001165082">
    <property type="component" value="Unassembled WGS sequence"/>
</dbReference>
<keyword evidence="6" id="KW-1185">Reference proteome</keyword>
<feature type="non-terminal residue" evidence="5">
    <location>
        <position position="348"/>
    </location>
</feature>
<comment type="similarity">
    <text evidence="3">Belongs to the WD repeat PRL1/PRL2 family.</text>
</comment>
<evidence type="ECO:0000256" key="3">
    <source>
        <dbReference type="ARBA" id="ARBA00025726"/>
    </source>
</evidence>
<accession>A0A9W6ZV75</accession>
<feature type="repeat" description="WD" evidence="4">
    <location>
        <begin position="155"/>
        <end position="196"/>
    </location>
</feature>
<dbReference type="InterPro" id="IPR019775">
    <property type="entry name" value="WD40_repeat_CS"/>
</dbReference>
<dbReference type="InterPro" id="IPR036322">
    <property type="entry name" value="WD40_repeat_dom_sf"/>
</dbReference>
<feature type="repeat" description="WD" evidence="4">
    <location>
        <begin position="238"/>
        <end position="278"/>
    </location>
</feature>
<dbReference type="PANTHER" id="PTHR19923:SF0">
    <property type="entry name" value="PLEIOTROPIC REGULATOR 1"/>
    <property type="match status" value="1"/>
</dbReference>
<dbReference type="PROSITE" id="PS50082">
    <property type="entry name" value="WD_REPEATS_2"/>
    <property type="match status" value="6"/>
</dbReference>
<dbReference type="EMBL" id="BRXZ01002190">
    <property type="protein sequence ID" value="GMH56530.1"/>
    <property type="molecule type" value="Genomic_DNA"/>
</dbReference>
<dbReference type="FunFam" id="2.130.10.10:FF:000012">
    <property type="entry name" value="Putative pleiotropic regulator 1"/>
    <property type="match status" value="1"/>
</dbReference>
<dbReference type="GO" id="GO:0000398">
    <property type="term" value="P:mRNA splicing, via spliceosome"/>
    <property type="evidence" value="ECO:0007669"/>
    <property type="project" value="InterPro"/>
</dbReference>
<evidence type="ECO:0008006" key="7">
    <source>
        <dbReference type="Google" id="ProtNLM"/>
    </source>
</evidence>
<evidence type="ECO:0000313" key="6">
    <source>
        <dbReference type="Proteomes" id="UP001165082"/>
    </source>
</evidence>
<dbReference type="SUPFAM" id="SSF50978">
    <property type="entry name" value="WD40 repeat-like"/>
    <property type="match status" value="1"/>
</dbReference>
<dbReference type="GO" id="GO:0071013">
    <property type="term" value="C:catalytic step 2 spliceosome"/>
    <property type="evidence" value="ECO:0007669"/>
    <property type="project" value="TreeGrafter"/>
</dbReference>
<dbReference type="PROSITE" id="PS00678">
    <property type="entry name" value="WD_REPEATS_1"/>
    <property type="match status" value="2"/>
</dbReference>